<protein>
    <submittedName>
        <fullName evidence="1">Uncharacterized protein</fullName>
    </submittedName>
</protein>
<dbReference type="AlphaFoldDB" id="A0AAV2DSP8"/>
<keyword evidence="2" id="KW-1185">Reference proteome</keyword>
<proteinExistence type="predicted"/>
<evidence type="ECO:0000313" key="1">
    <source>
        <dbReference type="EMBL" id="CAL1376528.1"/>
    </source>
</evidence>
<sequence length="73" mass="8418">MEVDQGEGNDVGQGRQREYMKWTDNDDVIFIEGMLDLVQSREVELQNLKNGGFKKLKAMIEKRILGFNLNVKS</sequence>
<organism evidence="1 2">
    <name type="scientific">Linum trigynum</name>
    <dbReference type="NCBI Taxonomy" id="586398"/>
    <lineage>
        <taxon>Eukaryota</taxon>
        <taxon>Viridiplantae</taxon>
        <taxon>Streptophyta</taxon>
        <taxon>Embryophyta</taxon>
        <taxon>Tracheophyta</taxon>
        <taxon>Spermatophyta</taxon>
        <taxon>Magnoliopsida</taxon>
        <taxon>eudicotyledons</taxon>
        <taxon>Gunneridae</taxon>
        <taxon>Pentapetalae</taxon>
        <taxon>rosids</taxon>
        <taxon>fabids</taxon>
        <taxon>Malpighiales</taxon>
        <taxon>Linaceae</taxon>
        <taxon>Linum</taxon>
    </lineage>
</organism>
<name>A0AAV2DSP8_9ROSI</name>
<evidence type="ECO:0000313" key="2">
    <source>
        <dbReference type="Proteomes" id="UP001497516"/>
    </source>
</evidence>
<gene>
    <name evidence="1" type="ORF">LTRI10_LOCUS18252</name>
</gene>
<dbReference type="Proteomes" id="UP001497516">
    <property type="component" value="Chromosome 3"/>
</dbReference>
<reference evidence="1 2" key="1">
    <citation type="submission" date="2024-04" db="EMBL/GenBank/DDBJ databases">
        <authorList>
            <person name="Fracassetti M."/>
        </authorList>
    </citation>
    <scope>NUCLEOTIDE SEQUENCE [LARGE SCALE GENOMIC DNA]</scope>
</reference>
<accession>A0AAV2DSP8</accession>
<dbReference type="EMBL" id="OZ034816">
    <property type="protein sequence ID" value="CAL1376528.1"/>
    <property type="molecule type" value="Genomic_DNA"/>
</dbReference>